<organism evidence="1 2">
    <name type="scientific">Alloyangia pacifica</name>
    <dbReference type="NCBI Taxonomy" id="311180"/>
    <lineage>
        <taxon>Bacteria</taxon>
        <taxon>Pseudomonadati</taxon>
        <taxon>Pseudomonadota</taxon>
        <taxon>Alphaproteobacteria</taxon>
        <taxon>Rhodobacterales</taxon>
        <taxon>Roseobacteraceae</taxon>
        <taxon>Alloyangia</taxon>
    </lineage>
</organism>
<dbReference type="OrthoDB" id="7858556at2"/>
<dbReference type="KEGG" id="ypac:CEW88_15600"/>
<dbReference type="Proteomes" id="UP000244915">
    <property type="component" value="Chromosome 2"/>
</dbReference>
<gene>
    <name evidence="1" type="ORF">CEW88_15600</name>
</gene>
<dbReference type="RefSeq" id="WP_108968678.1">
    <property type="nucleotide sequence ID" value="NZ_CP022190.1"/>
</dbReference>
<sequence>MPPIYDWRSRLCNVGQAFYAPGASDMGGMTLGGFLSENPEPGGRYHLRMSFPAFWKDRARNKDASWTITRLSAGSIMRIPLLPSVQLVAASDLGGTDAGQPWSNDEPWSTGENWGWRPTAPVVSAAERSGTSFQADLSAFGQVLVIGDVIGFSQDGLDFAHKVMDVSYASGNVATVTVSPPLRRALTTDDAMQFRPRVMAVCRNASSALAALTRRNRIALAELQFVEALL</sequence>
<proteinExistence type="predicted"/>
<accession>A0A2U8HHD7</accession>
<reference evidence="1 2" key="1">
    <citation type="submission" date="2017-06" db="EMBL/GenBank/DDBJ databases">
        <title>Yangia sp. YSBP01 complete genome sequence.</title>
        <authorList>
            <person name="Woo J.-H."/>
            <person name="Kim H.-S."/>
        </authorList>
    </citation>
    <scope>NUCLEOTIDE SEQUENCE [LARGE SCALE GENOMIC DNA]</scope>
    <source>
        <strain evidence="1 2">YSBP01</strain>
    </source>
</reference>
<evidence type="ECO:0000313" key="2">
    <source>
        <dbReference type="Proteomes" id="UP000244915"/>
    </source>
</evidence>
<name>A0A2U8HHD7_9RHOB</name>
<evidence type="ECO:0000313" key="1">
    <source>
        <dbReference type="EMBL" id="AWI85172.1"/>
    </source>
</evidence>
<dbReference type="AlphaFoldDB" id="A0A2U8HHD7"/>
<protein>
    <submittedName>
        <fullName evidence="1">Uncharacterized protein</fullName>
    </submittedName>
</protein>
<dbReference type="EMBL" id="CP022190">
    <property type="protein sequence ID" value="AWI85172.1"/>
    <property type="molecule type" value="Genomic_DNA"/>
</dbReference>